<protein>
    <submittedName>
        <fullName evidence="11">Transmembrane protein 8B-like</fullName>
    </submittedName>
</protein>
<feature type="chain" id="PRO_5044825460" evidence="9">
    <location>
        <begin position="21"/>
        <end position="710"/>
    </location>
</feature>
<evidence type="ECO:0000256" key="9">
    <source>
        <dbReference type="SAM" id="SignalP"/>
    </source>
</evidence>
<feature type="signal peptide" evidence="9">
    <location>
        <begin position="1"/>
        <end position="20"/>
    </location>
</feature>
<proteinExistence type="inferred from homology"/>
<feature type="transmembrane region" description="Helical" evidence="8">
    <location>
        <begin position="620"/>
        <end position="643"/>
    </location>
</feature>
<evidence type="ECO:0000256" key="6">
    <source>
        <dbReference type="ARBA" id="ARBA00023136"/>
    </source>
</evidence>
<evidence type="ECO:0000259" key="10">
    <source>
        <dbReference type="PROSITE" id="PS50026"/>
    </source>
</evidence>
<feature type="transmembrane region" description="Helical" evidence="8">
    <location>
        <begin position="509"/>
        <end position="532"/>
    </location>
</feature>
<name>A0ABD2CBC9_VESMC</name>
<keyword evidence="7" id="KW-0245">EGF-like domain</keyword>
<keyword evidence="4 8" id="KW-0812">Transmembrane</keyword>
<evidence type="ECO:0000256" key="7">
    <source>
        <dbReference type="PROSITE-ProRule" id="PRU00076"/>
    </source>
</evidence>
<evidence type="ECO:0000256" key="3">
    <source>
        <dbReference type="ARBA" id="ARBA00022475"/>
    </source>
</evidence>
<feature type="disulfide bond" evidence="7">
    <location>
        <begin position="488"/>
        <end position="497"/>
    </location>
</feature>
<evidence type="ECO:0000256" key="2">
    <source>
        <dbReference type="ARBA" id="ARBA00005542"/>
    </source>
</evidence>
<accession>A0ABD2CBC9</accession>
<evidence type="ECO:0000256" key="4">
    <source>
        <dbReference type="ARBA" id="ARBA00022692"/>
    </source>
</evidence>
<dbReference type="PANTHER" id="PTHR14319">
    <property type="entry name" value="FIVE-SPAN TRANSMEMBRANE PROTEIN M83"/>
    <property type="match status" value="1"/>
</dbReference>
<evidence type="ECO:0000256" key="1">
    <source>
        <dbReference type="ARBA" id="ARBA00004651"/>
    </source>
</evidence>
<comment type="similarity">
    <text evidence="2">Belongs to the TMEM8 family.</text>
</comment>
<feature type="domain" description="EGF-like" evidence="10">
    <location>
        <begin position="458"/>
        <end position="498"/>
    </location>
</feature>
<reference evidence="11 12" key="1">
    <citation type="journal article" date="2024" name="Ann. Entomol. Soc. Am.">
        <title>Genomic analyses of the southern and eastern yellowjacket wasps (Hymenoptera: Vespidae) reveal evolutionary signatures of social life.</title>
        <authorList>
            <person name="Catto M.A."/>
            <person name="Caine P.B."/>
            <person name="Orr S.E."/>
            <person name="Hunt B.G."/>
            <person name="Goodisman M.A.D."/>
        </authorList>
    </citation>
    <scope>NUCLEOTIDE SEQUENCE [LARGE SCALE GENOMIC DNA]</scope>
    <source>
        <strain evidence="11">232</strain>
        <tissue evidence="11">Head and thorax</tissue>
    </source>
</reference>
<keyword evidence="9" id="KW-0732">Signal</keyword>
<dbReference type="Proteomes" id="UP001607303">
    <property type="component" value="Unassembled WGS sequence"/>
</dbReference>
<dbReference type="PROSITE" id="PS00022">
    <property type="entry name" value="EGF_1"/>
    <property type="match status" value="1"/>
</dbReference>
<dbReference type="PROSITE" id="PS50026">
    <property type="entry name" value="EGF_3"/>
    <property type="match status" value="1"/>
</dbReference>
<evidence type="ECO:0000256" key="8">
    <source>
        <dbReference type="SAM" id="Phobius"/>
    </source>
</evidence>
<dbReference type="EMBL" id="JAYRBN010000058">
    <property type="protein sequence ID" value="KAL2742357.1"/>
    <property type="molecule type" value="Genomic_DNA"/>
</dbReference>
<dbReference type="Pfam" id="PF12036">
    <property type="entry name" value="DUF3522"/>
    <property type="match status" value="1"/>
</dbReference>
<comment type="subcellular location">
    <subcellularLocation>
        <location evidence="1">Cell membrane</location>
        <topology evidence="1">Multi-pass membrane protein</topology>
    </subcellularLocation>
</comment>
<keyword evidence="5 8" id="KW-1133">Transmembrane helix</keyword>
<dbReference type="PROSITE" id="PS01186">
    <property type="entry name" value="EGF_2"/>
    <property type="match status" value="1"/>
</dbReference>
<keyword evidence="12" id="KW-1185">Reference proteome</keyword>
<evidence type="ECO:0000313" key="12">
    <source>
        <dbReference type="Proteomes" id="UP001607303"/>
    </source>
</evidence>
<comment type="caution">
    <text evidence="11">The sequence shown here is derived from an EMBL/GenBank/DDBJ whole genome shotgun (WGS) entry which is preliminary data.</text>
</comment>
<dbReference type="PANTHER" id="PTHR14319:SF3">
    <property type="entry name" value="TRANSMEMBRANE PROTEIN-LIKE PROTEIN"/>
    <property type="match status" value="1"/>
</dbReference>
<comment type="caution">
    <text evidence="7">Lacks conserved residue(s) required for the propagation of feature annotation.</text>
</comment>
<sequence length="710" mass="80330">MPLNLIVLLIWSFTIQEGSCVKLKRIASQPFNVLDDFYGYRYISIVHFDVPEYSITAGFKFMIKEEKIGGIGKCSPRNVSLYLKSGSLPLVRPDGSIIEAKLMKRRRKYYALNMQSNGDEHMINIESPIPGDWYIIAFRSWTDPNSDKIKQQGLGASCDTVLDAELLIEMPSMVSLIDFNNVYEIKLNKSKNTFVGYIFMPNDLLNVVLVLNQSYKNNCKFAIHVIAQDYLIDRIVNDTNVLVSFKPYSKALHYVMLRLISGNMTKISLRFKNDTSFVDSTQVKSISLIRKSLPEFFVFEYKHRGENDTKSIPFNLTSDGLTVLDFEIARVYDIGGTLTVNINMLDDNKKDQKNIFVVACITLGQSYLYKLLRYYSNITAGGSCIRSRNITGADIYVNETTPASIHIPFPETGRWYVSLKSFCVDGKCNCAKDCLNGTICKECKCMKPCSVQVESSISSLPCIEGHCNSHGKCMHYMSGGFVFSACYCTEGYRGFDCADDTYVLGNKDILIRLLMLTISNLAFIGSIYLAICREYFTEAIVYTAVMLFSIFYHACETGEEVYSICIMRLSVLQFCDFFNALLSIWVTLVAMASFGPKLTAFFQITGAIVLAMSSEMDRTALWVFLLPAITGSSLVGLSWGLTCKRRKTVWYPSRVYRTVFFPAGLLIVSLGLVCYAFLQTRSNYHIVHSLWHICVAVAVMFLLPKRHYMK</sequence>
<dbReference type="GO" id="GO:0005886">
    <property type="term" value="C:plasma membrane"/>
    <property type="evidence" value="ECO:0007669"/>
    <property type="project" value="UniProtKB-SubCell"/>
</dbReference>
<gene>
    <name evidence="11" type="ORF">V1477_009986</name>
</gene>
<dbReference type="AlphaFoldDB" id="A0ABD2CBC9"/>
<evidence type="ECO:0000313" key="11">
    <source>
        <dbReference type="EMBL" id="KAL2742357.1"/>
    </source>
</evidence>
<feature type="transmembrane region" description="Helical" evidence="8">
    <location>
        <begin position="684"/>
        <end position="703"/>
    </location>
</feature>
<organism evidence="11 12">
    <name type="scientific">Vespula maculifrons</name>
    <name type="common">Eastern yellow jacket</name>
    <name type="synonym">Wasp</name>
    <dbReference type="NCBI Taxonomy" id="7453"/>
    <lineage>
        <taxon>Eukaryota</taxon>
        <taxon>Metazoa</taxon>
        <taxon>Ecdysozoa</taxon>
        <taxon>Arthropoda</taxon>
        <taxon>Hexapoda</taxon>
        <taxon>Insecta</taxon>
        <taxon>Pterygota</taxon>
        <taxon>Neoptera</taxon>
        <taxon>Endopterygota</taxon>
        <taxon>Hymenoptera</taxon>
        <taxon>Apocrita</taxon>
        <taxon>Aculeata</taxon>
        <taxon>Vespoidea</taxon>
        <taxon>Vespidae</taxon>
        <taxon>Vespinae</taxon>
        <taxon>Vespula</taxon>
    </lineage>
</organism>
<dbReference type="InterPro" id="IPR000742">
    <property type="entry name" value="EGF"/>
</dbReference>
<evidence type="ECO:0000256" key="5">
    <source>
        <dbReference type="ARBA" id="ARBA00022989"/>
    </source>
</evidence>
<dbReference type="InterPro" id="IPR021910">
    <property type="entry name" value="NGX6/PGAP6/MYMK"/>
</dbReference>
<keyword evidence="3" id="KW-1003">Cell membrane</keyword>
<keyword evidence="7" id="KW-1015">Disulfide bond</keyword>
<keyword evidence="6 8" id="KW-0472">Membrane</keyword>
<feature type="transmembrane region" description="Helical" evidence="8">
    <location>
        <begin position="655"/>
        <end position="678"/>
    </location>
</feature>